<evidence type="ECO:0000256" key="1">
    <source>
        <dbReference type="SAM" id="SignalP"/>
    </source>
</evidence>
<accession>A0A9P5NBJ5</accession>
<comment type="caution">
    <text evidence="2">The sequence shown here is derived from an EMBL/GenBank/DDBJ whole genome shotgun (WGS) entry which is preliminary data.</text>
</comment>
<organism evidence="2 3">
    <name type="scientific">Gymnopilus junonius</name>
    <name type="common">Spectacular rustgill mushroom</name>
    <name type="synonym">Gymnopilus spectabilis subsp. junonius</name>
    <dbReference type="NCBI Taxonomy" id="109634"/>
    <lineage>
        <taxon>Eukaryota</taxon>
        <taxon>Fungi</taxon>
        <taxon>Dikarya</taxon>
        <taxon>Basidiomycota</taxon>
        <taxon>Agaricomycotina</taxon>
        <taxon>Agaricomycetes</taxon>
        <taxon>Agaricomycetidae</taxon>
        <taxon>Agaricales</taxon>
        <taxon>Agaricineae</taxon>
        <taxon>Hymenogastraceae</taxon>
        <taxon>Gymnopilus</taxon>
    </lineage>
</organism>
<proteinExistence type="predicted"/>
<gene>
    <name evidence="2" type="ORF">CPB84DRAFT_1817567</name>
</gene>
<sequence length="289" mass="32128">MHTAKWWHALQALLPAGATVAPVIVTTDKTQLTQFSGGKSAYPVYLTIGNLSKAVRRKPSQNACILIAYLSRIFHKAMRIVLEPLKKAGKDGVEMTCSNGDIRCVFPILTCYVADYPEQCLVTCTKYGTCPKCQCPADGLGDPKAAPERTRQWTEKIINDAKVSDSPREFHKECMSHDVAGGVYTPFWQDFPYTDIHKCITPDILHQLYQGIFKHIVAWCQRIVGEKALDQRIQALPFGVGLRQFKHGISKLSQISGSERKNMAKILLGCLSGLMAPTGIKAHRALWNN</sequence>
<keyword evidence="1" id="KW-0732">Signal</keyword>
<evidence type="ECO:0008006" key="4">
    <source>
        <dbReference type="Google" id="ProtNLM"/>
    </source>
</evidence>
<dbReference type="Proteomes" id="UP000724874">
    <property type="component" value="Unassembled WGS sequence"/>
</dbReference>
<dbReference type="OrthoDB" id="2418900at2759"/>
<dbReference type="Pfam" id="PF18759">
    <property type="entry name" value="Plavaka"/>
    <property type="match status" value="1"/>
</dbReference>
<feature type="signal peptide" evidence="1">
    <location>
        <begin position="1"/>
        <end position="18"/>
    </location>
</feature>
<keyword evidence="3" id="KW-1185">Reference proteome</keyword>
<dbReference type="InterPro" id="IPR041078">
    <property type="entry name" value="Plavaka"/>
</dbReference>
<feature type="chain" id="PRO_5040258612" description="Reverse transcriptase domain-containing protein" evidence="1">
    <location>
        <begin position="19"/>
        <end position="289"/>
    </location>
</feature>
<evidence type="ECO:0000313" key="3">
    <source>
        <dbReference type="Proteomes" id="UP000724874"/>
    </source>
</evidence>
<dbReference type="EMBL" id="JADNYJ010000166">
    <property type="protein sequence ID" value="KAF8877756.1"/>
    <property type="molecule type" value="Genomic_DNA"/>
</dbReference>
<evidence type="ECO:0000313" key="2">
    <source>
        <dbReference type="EMBL" id="KAF8877756.1"/>
    </source>
</evidence>
<reference evidence="2" key="1">
    <citation type="submission" date="2020-11" db="EMBL/GenBank/DDBJ databases">
        <authorList>
            <consortium name="DOE Joint Genome Institute"/>
            <person name="Ahrendt S."/>
            <person name="Riley R."/>
            <person name="Andreopoulos W."/>
            <person name="LaButti K."/>
            <person name="Pangilinan J."/>
            <person name="Ruiz-duenas F.J."/>
            <person name="Barrasa J.M."/>
            <person name="Sanchez-Garcia M."/>
            <person name="Camarero S."/>
            <person name="Miyauchi S."/>
            <person name="Serrano A."/>
            <person name="Linde D."/>
            <person name="Babiker R."/>
            <person name="Drula E."/>
            <person name="Ayuso-Fernandez I."/>
            <person name="Pacheco R."/>
            <person name="Padilla G."/>
            <person name="Ferreira P."/>
            <person name="Barriuso J."/>
            <person name="Kellner H."/>
            <person name="Castanera R."/>
            <person name="Alfaro M."/>
            <person name="Ramirez L."/>
            <person name="Pisabarro A.G."/>
            <person name="Kuo A."/>
            <person name="Tritt A."/>
            <person name="Lipzen A."/>
            <person name="He G."/>
            <person name="Yan M."/>
            <person name="Ng V."/>
            <person name="Cullen D."/>
            <person name="Martin F."/>
            <person name="Rosso M.-N."/>
            <person name="Henrissat B."/>
            <person name="Hibbett D."/>
            <person name="Martinez A.T."/>
            <person name="Grigoriev I.V."/>
        </authorList>
    </citation>
    <scope>NUCLEOTIDE SEQUENCE</scope>
    <source>
        <strain evidence="2">AH 44721</strain>
    </source>
</reference>
<name>A0A9P5NBJ5_GYMJU</name>
<protein>
    <recommendedName>
        <fullName evidence="4">Reverse transcriptase domain-containing protein</fullName>
    </recommendedName>
</protein>
<dbReference type="AlphaFoldDB" id="A0A9P5NBJ5"/>